<dbReference type="Pfam" id="PF09912">
    <property type="entry name" value="DUF2141"/>
    <property type="match status" value="1"/>
</dbReference>
<name>A0A0F9WHY9_9ZZZZ</name>
<sequence>MIKRNLLSLLVLGLMSTGGFAQHNLSLNIEGVASEDGNICFAIYNDEGSFLKFDKVYKSGSEKAVKGKTAVNITDLPDGDYAIAIFHDANGNKNLDTNMLGIPKEQIAFSKGKMKMFGPPKFDECVFTFNSNMEMNISLQ</sequence>
<comment type="caution">
    <text evidence="1">The sequence shown here is derived from an EMBL/GenBank/DDBJ whole genome shotgun (WGS) entry which is preliminary data.</text>
</comment>
<dbReference type="AlphaFoldDB" id="A0A0F9WHY9"/>
<organism evidence="1">
    <name type="scientific">marine sediment metagenome</name>
    <dbReference type="NCBI Taxonomy" id="412755"/>
    <lineage>
        <taxon>unclassified sequences</taxon>
        <taxon>metagenomes</taxon>
        <taxon>ecological metagenomes</taxon>
    </lineage>
</organism>
<gene>
    <name evidence="1" type="ORF">LCGC14_0354590</name>
</gene>
<reference evidence="1" key="1">
    <citation type="journal article" date="2015" name="Nature">
        <title>Complex archaea that bridge the gap between prokaryotes and eukaryotes.</title>
        <authorList>
            <person name="Spang A."/>
            <person name="Saw J.H."/>
            <person name="Jorgensen S.L."/>
            <person name="Zaremba-Niedzwiedzka K."/>
            <person name="Martijn J."/>
            <person name="Lind A.E."/>
            <person name="van Eijk R."/>
            <person name="Schleper C."/>
            <person name="Guy L."/>
            <person name="Ettema T.J."/>
        </authorList>
    </citation>
    <scope>NUCLEOTIDE SEQUENCE</scope>
</reference>
<evidence type="ECO:0000313" key="1">
    <source>
        <dbReference type="EMBL" id="KKN78028.1"/>
    </source>
</evidence>
<proteinExistence type="predicted"/>
<evidence type="ECO:0008006" key="2">
    <source>
        <dbReference type="Google" id="ProtNLM"/>
    </source>
</evidence>
<dbReference type="EMBL" id="LAZR01000270">
    <property type="protein sequence ID" value="KKN78028.1"/>
    <property type="molecule type" value="Genomic_DNA"/>
</dbReference>
<dbReference type="InterPro" id="IPR018673">
    <property type="entry name" value="DUF2141"/>
</dbReference>
<accession>A0A0F9WHY9</accession>
<protein>
    <recommendedName>
        <fullName evidence="2">DUF2141 domain-containing protein</fullName>
    </recommendedName>
</protein>